<keyword evidence="5" id="KW-1185">Reference proteome</keyword>
<dbReference type="EMBL" id="JAVDDT010000001">
    <property type="protein sequence ID" value="MDQ2068441.1"/>
    <property type="molecule type" value="Genomic_DNA"/>
</dbReference>
<accession>A0ABU0W349</accession>
<dbReference type="PANTHER" id="PTHR35147">
    <property type="entry name" value="CHEMORECEPTOR GLUTAMINE DEAMIDASE CHED-RELATED"/>
    <property type="match status" value="1"/>
</dbReference>
<dbReference type="InterPro" id="IPR005659">
    <property type="entry name" value="Chemorcpt_Glu_NH3ase_CheD"/>
</dbReference>
<comment type="similarity">
    <text evidence="3">Belongs to the CheD family.</text>
</comment>
<reference evidence="4 5" key="1">
    <citation type="submission" date="2023-08" db="EMBL/GenBank/DDBJ databases">
        <title>Whole-genome sequencing of halo(alkali)philic microorganisms from hypersaline lakes.</title>
        <authorList>
            <person name="Sorokin D.Y."/>
            <person name="Abbas B."/>
            <person name="Merkel A.Y."/>
        </authorList>
    </citation>
    <scope>NUCLEOTIDE SEQUENCE [LARGE SCALE GENOMIC DNA]</scope>
    <source>
        <strain evidence="4 5">AB-CW4</strain>
    </source>
</reference>
<keyword evidence="1 3" id="KW-0145">Chemotaxis</keyword>
<sequence length="195" mass="20768">MRRVFGGTSDGFVSHDPLLDREITRIHAGGYCIVDGDTIISTLLGSCITVCLRDSEAGIAGMNHFLLPGEGPVRLDESVADCRYGAPAIHALVDGMALMGARPGRIVAKLFGGSEMLTQLRPVGRHNIEFAERCLQALGIPIQASDVGGSEHRVIRFLTASGQVRVQRGGSRQKVVPGRLISDSATPGGVRRRVV</sequence>
<dbReference type="Proteomes" id="UP001239019">
    <property type="component" value="Unassembled WGS sequence"/>
</dbReference>
<evidence type="ECO:0000313" key="4">
    <source>
        <dbReference type="EMBL" id="MDQ2068441.1"/>
    </source>
</evidence>
<protein>
    <recommendedName>
        <fullName evidence="3">Probable chemoreceptor glutamine deamidase CheD</fullName>
        <ecNumber evidence="3">3.5.1.44</ecNumber>
    </recommendedName>
</protein>
<dbReference type="HAMAP" id="MF_01440">
    <property type="entry name" value="CheD"/>
    <property type="match status" value="1"/>
</dbReference>
<dbReference type="SUPFAM" id="SSF64438">
    <property type="entry name" value="CNF1/YfiH-like putative cysteine hydrolases"/>
    <property type="match status" value="1"/>
</dbReference>
<evidence type="ECO:0000256" key="3">
    <source>
        <dbReference type="HAMAP-Rule" id="MF_01440"/>
    </source>
</evidence>
<dbReference type="CDD" id="cd16352">
    <property type="entry name" value="CheD"/>
    <property type="match status" value="1"/>
</dbReference>
<evidence type="ECO:0000313" key="5">
    <source>
        <dbReference type="Proteomes" id="UP001239019"/>
    </source>
</evidence>
<comment type="catalytic activity">
    <reaction evidence="3">
        <text>L-glutaminyl-[protein] + H2O = L-glutamyl-[protein] + NH4(+)</text>
        <dbReference type="Rhea" id="RHEA:16441"/>
        <dbReference type="Rhea" id="RHEA-COMP:10207"/>
        <dbReference type="Rhea" id="RHEA-COMP:10208"/>
        <dbReference type="ChEBI" id="CHEBI:15377"/>
        <dbReference type="ChEBI" id="CHEBI:28938"/>
        <dbReference type="ChEBI" id="CHEBI:29973"/>
        <dbReference type="ChEBI" id="CHEBI:30011"/>
        <dbReference type="EC" id="3.5.1.44"/>
    </reaction>
</comment>
<dbReference type="RefSeq" id="WP_306726930.1">
    <property type="nucleotide sequence ID" value="NZ_JAVDDT010000001.1"/>
</dbReference>
<dbReference type="Gene3D" id="3.30.1330.200">
    <property type="match status" value="1"/>
</dbReference>
<name>A0ABU0W349_9GAMM</name>
<evidence type="ECO:0000256" key="1">
    <source>
        <dbReference type="ARBA" id="ARBA00022500"/>
    </source>
</evidence>
<dbReference type="InterPro" id="IPR011324">
    <property type="entry name" value="Cytotoxic_necrot_fac-like_cat"/>
</dbReference>
<gene>
    <name evidence="3" type="primary">cheD</name>
    <name evidence="4" type="ORF">RBH19_00965</name>
</gene>
<dbReference type="EC" id="3.5.1.44" evidence="3"/>
<organism evidence="4 5">
    <name type="scientific">Natronospira bacteriovora</name>
    <dbReference type="NCBI Taxonomy" id="3069753"/>
    <lineage>
        <taxon>Bacteria</taxon>
        <taxon>Pseudomonadati</taxon>
        <taxon>Pseudomonadota</taxon>
        <taxon>Gammaproteobacteria</taxon>
        <taxon>Natronospirales</taxon>
        <taxon>Natronospiraceae</taxon>
        <taxon>Natronospira</taxon>
    </lineage>
</organism>
<evidence type="ECO:0000256" key="2">
    <source>
        <dbReference type="ARBA" id="ARBA00022801"/>
    </source>
</evidence>
<comment type="caution">
    <text evidence="4">The sequence shown here is derived from an EMBL/GenBank/DDBJ whole genome shotgun (WGS) entry which is preliminary data.</text>
</comment>
<dbReference type="PANTHER" id="PTHR35147:SF3">
    <property type="entry name" value="CHEMORECEPTOR GLUTAMINE DEAMIDASE CHED 1-RELATED"/>
    <property type="match status" value="1"/>
</dbReference>
<dbReference type="Pfam" id="PF03975">
    <property type="entry name" value="CheD"/>
    <property type="match status" value="1"/>
</dbReference>
<keyword evidence="2 3" id="KW-0378">Hydrolase</keyword>
<comment type="function">
    <text evidence="3">Probably deamidates glutamine residues to glutamate on methyl-accepting chemotaxis receptors (MCPs), playing an important role in chemotaxis.</text>
</comment>
<proteinExistence type="inferred from homology"/>
<dbReference type="InterPro" id="IPR038592">
    <property type="entry name" value="CheD-like_sf"/>
</dbReference>